<accession>A0AA48RCU2</accession>
<keyword evidence="2" id="KW-0560">Oxidoreductase</keyword>
<dbReference type="GO" id="GO:0016491">
    <property type="term" value="F:oxidoreductase activity"/>
    <property type="evidence" value="ECO:0007669"/>
    <property type="project" value="UniProtKB-KW"/>
</dbReference>
<evidence type="ECO:0008006" key="4">
    <source>
        <dbReference type="Google" id="ProtNLM"/>
    </source>
</evidence>
<dbReference type="InterPro" id="IPR036291">
    <property type="entry name" value="NAD(P)-bd_dom_sf"/>
</dbReference>
<dbReference type="InterPro" id="IPR002347">
    <property type="entry name" value="SDR_fam"/>
</dbReference>
<dbReference type="PRINTS" id="PR00080">
    <property type="entry name" value="SDRFAMILY"/>
</dbReference>
<dbReference type="EMBL" id="OY288114">
    <property type="protein sequence ID" value="CAJ0862904.1"/>
    <property type="molecule type" value="Genomic_DNA"/>
</dbReference>
<dbReference type="Gene3D" id="3.40.50.720">
    <property type="entry name" value="NAD(P)-binding Rossmann-like Domain"/>
    <property type="match status" value="1"/>
</dbReference>
<proteinExistence type="inferred from homology"/>
<dbReference type="SUPFAM" id="SSF51735">
    <property type="entry name" value="NAD(P)-binding Rossmann-fold domains"/>
    <property type="match status" value="1"/>
</dbReference>
<comment type="similarity">
    <text evidence="1">Belongs to the short-chain dehydrogenases/reductases (SDR) family.</text>
</comment>
<evidence type="ECO:0000256" key="2">
    <source>
        <dbReference type="ARBA" id="ARBA00023002"/>
    </source>
</evidence>
<protein>
    <recommendedName>
        <fullName evidence="4">Short chain dehydrogenase</fullName>
    </recommendedName>
</protein>
<name>A0AA48RCU2_9ZZZZ</name>
<dbReference type="PRINTS" id="PR00081">
    <property type="entry name" value="GDHRDH"/>
</dbReference>
<dbReference type="AlphaFoldDB" id="A0AA48RCU2"/>
<dbReference type="PANTHER" id="PTHR43639:SF1">
    <property type="entry name" value="SHORT-CHAIN DEHYDROGENASE_REDUCTASE FAMILY PROTEIN"/>
    <property type="match status" value="1"/>
</dbReference>
<dbReference type="NCBIfam" id="NF006597">
    <property type="entry name" value="PRK09134.1"/>
    <property type="match status" value="1"/>
</dbReference>
<evidence type="ECO:0000256" key="1">
    <source>
        <dbReference type="ARBA" id="ARBA00006484"/>
    </source>
</evidence>
<gene>
    <name evidence="3" type="ORF">AMST5_01532</name>
</gene>
<evidence type="ECO:0000313" key="3">
    <source>
        <dbReference type="EMBL" id="CAJ0862904.1"/>
    </source>
</evidence>
<organism evidence="3">
    <name type="scientific">freshwater sediment metagenome</name>
    <dbReference type="NCBI Taxonomy" id="556182"/>
    <lineage>
        <taxon>unclassified sequences</taxon>
        <taxon>metagenomes</taxon>
        <taxon>ecological metagenomes</taxon>
    </lineage>
</organism>
<reference evidence="3" key="1">
    <citation type="submission" date="2023-07" db="EMBL/GenBank/DDBJ databases">
        <authorList>
            <person name="Pelsma A.J. K."/>
        </authorList>
    </citation>
    <scope>NUCLEOTIDE SEQUENCE</scope>
</reference>
<dbReference type="Pfam" id="PF13561">
    <property type="entry name" value="adh_short_C2"/>
    <property type="match status" value="1"/>
</dbReference>
<sequence>MSDMGDAHSGPALVTGAARRIGLAIAGRLALEGRPVVLHSSRRSAGEADLAAEAIRRQGGRAEVVVADLLKAEETERLIGEAARAFGPLTLLVNNASIFDVDEAGDFSLESYERQMAVNLRAPLLLARDFAAQLPPDASGAIVNMIDQRVWRLTPRYFSYTLSKSALWTATRTMAQAFAPRIRVNGVGPGPVFPNEALGDRDFEIEAHGVPLGHAADVSGVVDAVVFLSRAKSVTGQMIAVDSGQHLAWRTPDVSPQ</sequence>
<dbReference type="PANTHER" id="PTHR43639">
    <property type="entry name" value="OXIDOREDUCTASE, SHORT-CHAIN DEHYDROGENASE/REDUCTASE FAMILY (AFU_ORTHOLOGUE AFUA_5G02870)"/>
    <property type="match status" value="1"/>
</dbReference>